<name>A0A8S1RTU7_9CILI</name>
<dbReference type="AlphaFoldDB" id="A0A8S1RTU7"/>
<organism evidence="1 2">
    <name type="scientific">Paramecium sonneborni</name>
    <dbReference type="NCBI Taxonomy" id="65129"/>
    <lineage>
        <taxon>Eukaryota</taxon>
        <taxon>Sar</taxon>
        <taxon>Alveolata</taxon>
        <taxon>Ciliophora</taxon>
        <taxon>Intramacronucleata</taxon>
        <taxon>Oligohymenophorea</taxon>
        <taxon>Peniculida</taxon>
        <taxon>Parameciidae</taxon>
        <taxon>Paramecium</taxon>
    </lineage>
</organism>
<dbReference type="EMBL" id="CAJJDN010000333">
    <property type="protein sequence ID" value="CAD8130813.1"/>
    <property type="molecule type" value="Genomic_DNA"/>
</dbReference>
<comment type="caution">
    <text evidence="1">The sequence shown here is derived from an EMBL/GenBank/DDBJ whole genome shotgun (WGS) entry which is preliminary data.</text>
</comment>
<sequence length="48" mass="5936">MLADHFFNLYQQLQKLESPNITKQNKSQNYQKSYLKQKKKLQIFFKKK</sequence>
<evidence type="ECO:0000313" key="2">
    <source>
        <dbReference type="Proteomes" id="UP000692954"/>
    </source>
</evidence>
<proteinExistence type="predicted"/>
<keyword evidence="2" id="KW-1185">Reference proteome</keyword>
<gene>
    <name evidence="1" type="ORF">PSON_ATCC_30995.1.T3330005</name>
</gene>
<reference evidence="1" key="1">
    <citation type="submission" date="2021-01" db="EMBL/GenBank/DDBJ databases">
        <authorList>
            <consortium name="Genoscope - CEA"/>
            <person name="William W."/>
        </authorList>
    </citation>
    <scope>NUCLEOTIDE SEQUENCE</scope>
</reference>
<dbReference type="Proteomes" id="UP000692954">
    <property type="component" value="Unassembled WGS sequence"/>
</dbReference>
<accession>A0A8S1RTU7</accession>
<evidence type="ECO:0000313" key="1">
    <source>
        <dbReference type="EMBL" id="CAD8130813.1"/>
    </source>
</evidence>
<protein>
    <submittedName>
        <fullName evidence="1">Uncharacterized protein</fullName>
    </submittedName>
</protein>